<evidence type="ECO:0000256" key="6">
    <source>
        <dbReference type="HAMAP-Rule" id="MF_00600"/>
    </source>
</evidence>
<comment type="similarity">
    <text evidence="1 6 7">Belongs to the chaperonin (HSP60) family.</text>
</comment>
<keyword evidence="2 6" id="KW-0547">Nucleotide-binding</keyword>
<keyword evidence="4 6" id="KW-0143">Chaperone</keyword>
<dbReference type="SUPFAM" id="SSF54849">
    <property type="entry name" value="GroEL-intermediate domain like"/>
    <property type="match status" value="1"/>
</dbReference>
<dbReference type="AlphaFoldDB" id="A0A3N0V0R8"/>
<dbReference type="NCBIfam" id="TIGR02348">
    <property type="entry name" value="GroEL"/>
    <property type="match status" value="1"/>
</dbReference>
<dbReference type="Gene3D" id="3.30.260.10">
    <property type="entry name" value="TCP-1-like chaperonin intermediate domain"/>
    <property type="match status" value="1"/>
</dbReference>
<dbReference type="GO" id="GO:0016853">
    <property type="term" value="F:isomerase activity"/>
    <property type="evidence" value="ECO:0007669"/>
    <property type="project" value="UniProtKB-KW"/>
</dbReference>
<dbReference type="EC" id="5.6.1.7" evidence="6"/>
<sequence>MAAKDVRFGDEVRQKMTNGVNILANAVKVTLGPKGRNVVLERSFGAPTITKDGVSVAKEVELKDKFENMGAQMVKEVASKTSDTAGDGTTTATVLAQAIIREGMKSVAAGMNPMDLKRGIDKAVAAAVAELKVMSKPCTTSKEIAQVGSISANSDTSIGQIIADAMDKVGKEGVITVEDGSGLESELDVVEGMQFDRGYLSPYFINNPDRQIALLDNPFVLLFDKKISNIRDLLPTLEQVAKAGRPLLIIAEDIDGEALATLVVNNIRGILKTCAVKAPGFGDRRKAMLEDIAILTNGTVIAEELGLKLENVKLEDLGQAKRIEVGKENTIIIDGAGVEANIKSRIDQIKKQAADATSDYDKEKLQERVAKLAGGVAVIKVGATTEIEMKEKKARVEDALHATRAAVEEGIVAGGGVALIRARAAIEKVKGDNLDQEAGVKIVLRAVEEPLRQIVANAGAEPSVVVNTVAAGKGNYGYNAANETYGDMVEMGVLDPTKVTRSALQNAASVAGLMLTTDCMIAELPKDDAPAMPGGDMGGMGGMM</sequence>
<dbReference type="SUPFAM" id="SSF48592">
    <property type="entry name" value="GroEL equatorial domain-like"/>
    <property type="match status" value="1"/>
</dbReference>
<feature type="binding site" evidence="6">
    <location>
        <position position="51"/>
    </location>
    <ligand>
        <name>ATP</name>
        <dbReference type="ChEBI" id="CHEBI:30616"/>
    </ligand>
</feature>
<dbReference type="Proteomes" id="UP000275137">
    <property type="component" value="Unassembled WGS sequence"/>
</dbReference>
<dbReference type="PRINTS" id="PR00298">
    <property type="entry name" value="CHAPERONIN60"/>
</dbReference>
<evidence type="ECO:0000256" key="2">
    <source>
        <dbReference type="ARBA" id="ARBA00022741"/>
    </source>
</evidence>
<dbReference type="InterPro" id="IPR027413">
    <property type="entry name" value="GROEL-like_equatorial_sf"/>
</dbReference>
<comment type="function">
    <text evidence="6 8">Together with its co-chaperonin GroES, plays an essential role in assisting protein folding. The GroEL-GroES system forms a nano-cage that allows encapsulation of the non-native substrate proteins and provides a physical environment optimized to promote and accelerate protein folding.</text>
</comment>
<dbReference type="InterPro" id="IPR018370">
    <property type="entry name" value="Chaperonin_Cpn60_CS"/>
</dbReference>
<dbReference type="NCBIfam" id="NF009487">
    <property type="entry name" value="PRK12849.1"/>
    <property type="match status" value="1"/>
</dbReference>
<dbReference type="PROSITE" id="PS00296">
    <property type="entry name" value="CHAPERONINS_CPN60"/>
    <property type="match status" value="1"/>
</dbReference>
<dbReference type="GO" id="GO:0051082">
    <property type="term" value="F:unfolded protein binding"/>
    <property type="evidence" value="ECO:0007669"/>
    <property type="project" value="UniProtKB-UniRule"/>
</dbReference>
<dbReference type="InterPro" id="IPR001844">
    <property type="entry name" value="Cpn60/GroEL"/>
</dbReference>
<dbReference type="CDD" id="cd03344">
    <property type="entry name" value="GroEL"/>
    <property type="match status" value="1"/>
</dbReference>
<evidence type="ECO:0000256" key="4">
    <source>
        <dbReference type="ARBA" id="ARBA00023186"/>
    </source>
</evidence>
<comment type="subunit">
    <text evidence="6 8">Forms a cylinder of 14 subunits composed of two heptameric rings stacked back-to-back. Interacts with the co-chaperonin GroES.</text>
</comment>
<dbReference type="EMBL" id="RJVP01000003">
    <property type="protein sequence ID" value="ROH86313.1"/>
    <property type="molecule type" value="Genomic_DNA"/>
</dbReference>
<dbReference type="InterPro" id="IPR027410">
    <property type="entry name" value="TCP-1-like_intermed_sf"/>
</dbReference>
<dbReference type="RefSeq" id="WP_123237377.1">
    <property type="nucleotide sequence ID" value="NZ_RJVP01000003.1"/>
</dbReference>
<evidence type="ECO:0000313" key="9">
    <source>
        <dbReference type="EMBL" id="ROH86313.1"/>
    </source>
</evidence>
<dbReference type="InterPro" id="IPR027409">
    <property type="entry name" value="GroEL-like_apical_dom_sf"/>
</dbReference>
<evidence type="ECO:0000256" key="5">
    <source>
        <dbReference type="ARBA" id="ARBA00023235"/>
    </source>
</evidence>
<feature type="binding site" evidence="6">
    <location>
        <begin position="479"/>
        <end position="481"/>
    </location>
    <ligand>
        <name>ATP</name>
        <dbReference type="ChEBI" id="CHEBI:30616"/>
    </ligand>
</feature>
<dbReference type="InterPro" id="IPR002423">
    <property type="entry name" value="Cpn60/GroEL/TCP-1"/>
</dbReference>
<dbReference type="NCBIfam" id="NF009488">
    <property type="entry name" value="PRK12850.1"/>
    <property type="match status" value="1"/>
</dbReference>
<dbReference type="SUPFAM" id="SSF52029">
    <property type="entry name" value="GroEL apical domain-like"/>
    <property type="match status" value="1"/>
</dbReference>
<organism evidence="9 10">
    <name type="scientific">Pseudomethylobacillus aquaticus</name>
    <dbReference type="NCBI Taxonomy" id="2676064"/>
    <lineage>
        <taxon>Bacteria</taxon>
        <taxon>Pseudomonadati</taxon>
        <taxon>Pseudomonadota</taxon>
        <taxon>Betaproteobacteria</taxon>
        <taxon>Nitrosomonadales</taxon>
        <taxon>Methylophilaceae</taxon>
        <taxon>Pseudomethylobacillus</taxon>
    </lineage>
</organism>
<dbReference type="GO" id="GO:0042026">
    <property type="term" value="P:protein refolding"/>
    <property type="evidence" value="ECO:0007669"/>
    <property type="project" value="UniProtKB-UniRule"/>
</dbReference>
<comment type="caution">
    <text evidence="9">The sequence shown here is derived from an EMBL/GenBank/DDBJ whole genome shotgun (WGS) entry which is preliminary data.</text>
</comment>
<dbReference type="Pfam" id="PF00118">
    <property type="entry name" value="Cpn60_TCP1"/>
    <property type="match status" value="1"/>
</dbReference>
<evidence type="ECO:0000313" key="10">
    <source>
        <dbReference type="Proteomes" id="UP000275137"/>
    </source>
</evidence>
<dbReference type="Gene3D" id="3.50.7.10">
    <property type="entry name" value="GroEL"/>
    <property type="match status" value="1"/>
</dbReference>
<gene>
    <name evidence="6 9" type="primary">groL</name>
    <name evidence="6" type="synonym">groEL</name>
    <name evidence="9" type="ORF">ED236_07735</name>
</gene>
<evidence type="ECO:0000256" key="3">
    <source>
        <dbReference type="ARBA" id="ARBA00022840"/>
    </source>
</evidence>
<evidence type="ECO:0000256" key="7">
    <source>
        <dbReference type="RuleBase" id="RU000418"/>
    </source>
</evidence>
<protein>
    <recommendedName>
        <fullName evidence="6">Chaperonin GroEL</fullName>
        <ecNumber evidence="6">5.6.1.7</ecNumber>
    </recommendedName>
    <alternativeName>
        <fullName evidence="6">60 kDa chaperonin</fullName>
    </alternativeName>
    <alternativeName>
        <fullName evidence="6">Chaperonin-60</fullName>
        <shortName evidence="6">Cpn60</shortName>
    </alternativeName>
</protein>
<evidence type="ECO:0000256" key="8">
    <source>
        <dbReference type="RuleBase" id="RU000419"/>
    </source>
</evidence>
<dbReference type="NCBIfam" id="NF009489">
    <property type="entry name" value="PRK12851.1"/>
    <property type="match status" value="1"/>
</dbReference>
<feature type="binding site" evidence="6">
    <location>
        <position position="495"/>
    </location>
    <ligand>
        <name>ATP</name>
        <dbReference type="ChEBI" id="CHEBI:30616"/>
    </ligand>
</feature>
<dbReference type="GO" id="GO:0140662">
    <property type="term" value="F:ATP-dependent protein folding chaperone"/>
    <property type="evidence" value="ECO:0007669"/>
    <property type="project" value="InterPro"/>
</dbReference>
<dbReference type="GO" id="GO:0005737">
    <property type="term" value="C:cytoplasm"/>
    <property type="evidence" value="ECO:0007669"/>
    <property type="project" value="UniProtKB-SubCell"/>
</dbReference>
<dbReference type="GO" id="GO:0005524">
    <property type="term" value="F:ATP binding"/>
    <property type="evidence" value="ECO:0007669"/>
    <property type="project" value="UniProtKB-UniRule"/>
</dbReference>
<dbReference type="FunFam" id="1.10.560.10:FF:000001">
    <property type="entry name" value="60 kDa chaperonin"/>
    <property type="match status" value="1"/>
</dbReference>
<name>A0A3N0V0R8_9PROT</name>
<keyword evidence="6" id="KW-0963">Cytoplasm</keyword>
<accession>A0A3N0V0R8</accession>
<dbReference type="Gene3D" id="1.10.560.10">
    <property type="entry name" value="GroEL-like equatorial domain"/>
    <property type="match status" value="1"/>
</dbReference>
<keyword evidence="10" id="KW-1185">Reference proteome</keyword>
<comment type="subcellular location">
    <subcellularLocation>
        <location evidence="6">Cytoplasm</location>
    </subcellularLocation>
</comment>
<keyword evidence="3 6" id="KW-0067">ATP-binding</keyword>
<evidence type="ECO:0000256" key="1">
    <source>
        <dbReference type="ARBA" id="ARBA00006607"/>
    </source>
</evidence>
<feature type="binding site" evidence="6">
    <location>
        <begin position="30"/>
        <end position="33"/>
    </location>
    <ligand>
        <name>ATP</name>
        <dbReference type="ChEBI" id="CHEBI:30616"/>
    </ligand>
</feature>
<reference evidence="9 10" key="1">
    <citation type="submission" date="2018-10" db="EMBL/GenBank/DDBJ databases">
        <authorList>
            <person name="Chen W.-M."/>
        </authorList>
    </citation>
    <scope>NUCLEOTIDE SEQUENCE [LARGE SCALE GENOMIC DNA]</scope>
    <source>
        <strain evidence="9 10">H-5</strain>
    </source>
</reference>
<dbReference type="HAMAP" id="MF_00600">
    <property type="entry name" value="CH60"/>
    <property type="match status" value="1"/>
</dbReference>
<feature type="binding site" evidence="6">
    <location>
        <position position="415"/>
    </location>
    <ligand>
        <name>ATP</name>
        <dbReference type="ChEBI" id="CHEBI:30616"/>
    </ligand>
</feature>
<proteinExistence type="inferred from homology"/>
<dbReference type="PANTHER" id="PTHR45633">
    <property type="entry name" value="60 KDA HEAT SHOCK PROTEIN, MITOCHONDRIAL"/>
    <property type="match status" value="1"/>
</dbReference>
<feature type="binding site" evidence="6">
    <location>
        <begin position="87"/>
        <end position="91"/>
    </location>
    <ligand>
        <name>ATP</name>
        <dbReference type="ChEBI" id="CHEBI:30616"/>
    </ligand>
</feature>
<keyword evidence="5 6" id="KW-0413">Isomerase</keyword>
<dbReference type="NCBIfam" id="NF000592">
    <property type="entry name" value="PRK00013.1"/>
    <property type="match status" value="1"/>
</dbReference>
<dbReference type="FunFam" id="3.50.7.10:FF:000001">
    <property type="entry name" value="60 kDa chaperonin"/>
    <property type="match status" value="1"/>
</dbReference>